<dbReference type="Proteomes" id="UP001385809">
    <property type="component" value="Unassembled WGS sequence"/>
</dbReference>
<proteinExistence type="predicted"/>
<dbReference type="EMBL" id="JBBEGN010000017">
    <property type="protein sequence ID" value="MEJ2870953.1"/>
    <property type="molecule type" value="Genomic_DNA"/>
</dbReference>
<name>A0ABU8MX05_9PSEU</name>
<organism evidence="1 2">
    <name type="scientific">Actinomycetospora aurantiaca</name>
    <dbReference type="NCBI Taxonomy" id="3129233"/>
    <lineage>
        <taxon>Bacteria</taxon>
        <taxon>Bacillati</taxon>
        <taxon>Actinomycetota</taxon>
        <taxon>Actinomycetes</taxon>
        <taxon>Pseudonocardiales</taxon>
        <taxon>Pseudonocardiaceae</taxon>
        <taxon>Actinomycetospora</taxon>
    </lineage>
</organism>
<keyword evidence="2" id="KW-1185">Reference proteome</keyword>
<protein>
    <submittedName>
        <fullName evidence="1">Uncharacterized protein</fullName>
    </submittedName>
</protein>
<evidence type="ECO:0000313" key="2">
    <source>
        <dbReference type="Proteomes" id="UP001385809"/>
    </source>
</evidence>
<accession>A0ABU8MX05</accession>
<comment type="caution">
    <text evidence="1">The sequence shown here is derived from an EMBL/GenBank/DDBJ whole genome shotgun (WGS) entry which is preliminary data.</text>
</comment>
<sequence length="87" mass="9288">MASIDTRFWGVIVHLDQGEGCFAAMGLPAGELALAAIPVWGPLIVAAVKLHKAWIAANTGDQGVDLHFNWAGFLHFVGRRGNPFTCS</sequence>
<evidence type="ECO:0000313" key="1">
    <source>
        <dbReference type="EMBL" id="MEJ2870953.1"/>
    </source>
</evidence>
<gene>
    <name evidence="1" type="ORF">WCD74_24535</name>
</gene>
<dbReference type="RefSeq" id="WP_337697525.1">
    <property type="nucleotide sequence ID" value="NZ_JBBEGN010000017.1"/>
</dbReference>
<reference evidence="1 2" key="1">
    <citation type="submission" date="2024-03" db="EMBL/GenBank/DDBJ databases">
        <title>Actinomycetospora sp. OC33-EN08, a novel actinomycete isolated from wild orchid (Aerides multiflora).</title>
        <authorList>
            <person name="Suriyachadkun C."/>
        </authorList>
    </citation>
    <scope>NUCLEOTIDE SEQUENCE [LARGE SCALE GENOMIC DNA]</scope>
    <source>
        <strain evidence="1 2">OC33-EN08</strain>
    </source>
</reference>